<dbReference type="PANTHER" id="PTHR32502:SF5">
    <property type="entry name" value="N-ACETYLGALACTOSAMINE PERMEASE IID COMPONENT-RELATED"/>
    <property type="match status" value="1"/>
</dbReference>
<keyword evidence="8 9" id="KW-0472">Membrane</keyword>
<reference evidence="11" key="2">
    <citation type="submission" date="2015-10" db="EMBL/GenBank/DDBJ databases">
        <title>Improved Draft Genome Sequence of Clostridium pasteurianum Strain ATCC 6013 (DSM 525) Using a Hybrid Next-Generation Sequencing Approach.</title>
        <authorList>
            <person name="Pyne M.E."/>
            <person name="Utturkar S.M."/>
            <person name="Brown S.D."/>
            <person name="Moo-Young M."/>
            <person name="Chung D.A."/>
            <person name="Chou P.C."/>
        </authorList>
    </citation>
    <scope>NUCLEOTIDE SEQUENCE</scope>
    <source>
        <strain evidence="11">ATCC 6013</strain>
    </source>
</reference>
<dbReference type="GeneID" id="93075019"/>
<keyword evidence="4" id="KW-0762">Sugar transport</keyword>
<keyword evidence="6 9" id="KW-0812">Transmembrane</keyword>
<dbReference type="Pfam" id="PF03613">
    <property type="entry name" value="EIID-AGA"/>
    <property type="match status" value="1"/>
</dbReference>
<evidence type="ECO:0000256" key="7">
    <source>
        <dbReference type="ARBA" id="ARBA00022989"/>
    </source>
</evidence>
<dbReference type="NCBIfam" id="NF008315">
    <property type="entry name" value="PRK11103.1"/>
    <property type="match status" value="1"/>
</dbReference>
<evidence type="ECO:0000256" key="4">
    <source>
        <dbReference type="ARBA" id="ARBA00022597"/>
    </source>
</evidence>
<dbReference type="Proteomes" id="UP000028042">
    <property type="component" value="Unassembled WGS sequence"/>
</dbReference>
<dbReference type="PANTHER" id="PTHR32502">
    <property type="entry name" value="N-ACETYLGALACTOSAMINE PERMEASE II COMPONENT-RELATED"/>
    <property type="match status" value="1"/>
</dbReference>
<dbReference type="NCBIfam" id="TIGR00828">
    <property type="entry name" value="EIID-AGA"/>
    <property type="match status" value="1"/>
</dbReference>
<reference evidence="10 13" key="1">
    <citation type="journal article" date="2015" name="Genome Announc.">
        <title>Complete Genome Sequence of the Nitrogen-Fixing and Solvent-Producing Clostridium pasteurianum DSM 525.</title>
        <authorList>
            <person name="Poehlein A."/>
            <person name="Grosse-Honebrink A."/>
            <person name="Zhang Y."/>
            <person name="Minton N.P."/>
            <person name="Daniel R."/>
        </authorList>
    </citation>
    <scope>NUCLEOTIDE SEQUENCE [LARGE SCALE GENOMIC DNA]</scope>
    <source>
        <strain evidence="10">DSM 525</strain>
        <strain evidence="13">DSM 525 / ATCC 6013</strain>
    </source>
</reference>
<dbReference type="PROSITE" id="PS51108">
    <property type="entry name" value="PTS_EIID"/>
    <property type="match status" value="1"/>
</dbReference>
<proteinExistence type="predicted"/>
<dbReference type="EMBL" id="CP009268">
    <property type="protein sequence ID" value="AJA52951.1"/>
    <property type="molecule type" value="Genomic_DNA"/>
</dbReference>
<accession>A0A0H3J9T7</accession>
<gene>
    <name evidence="10" type="primary">sorM</name>
    <name evidence="10" type="ORF">CLPA_c28970</name>
    <name evidence="11" type="ORF">CP6013_00288</name>
</gene>
<keyword evidence="13" id="KW-1185">Reference proteome</keyword>
<evidence type="ECO:0000256" key="9">
    <source>
        <dbReference type="SAM" id="Phobius"/>
    </source>
</evidence>
<keyword evidence="5" id="KW-0598">Phosphotransferase system</keyword>
<evidence type="ECO:0000256" key="8">
    <source>
        <dbReference type="ARBA" id="ARBA00023136"/>
    </source>
</evidence>
<evidence type="ECO:0000256" key="3">
    <source>
        <dbReference type="ARBA" id="ARBA00022475"/>
    </source>
</evidence>
<organism evidence="10 13">
    <name type="scientific">Clostridium pasteurianum DSM 525 = ATCC 6013</name>
    <dbReference type="NCBI Taxonomy" id="1262449"/>
    <lineage>
        <taxon>Bacteria</taxon>
        <taxon>Bacillati</taxon>
        <taxon>Bacillota</taxon>
        <taxon>Clostridia</taxon>
        <taxon>Eubacteriales</taxon>
        <taxon>Clostridiaceae</taxon>
        <taxon>Clostridium</taxon>
    </lineage>
</organism>
<dbReference type="eggNOG" id="COG3716">
    <property type="taxonomic scope" value="Bacteria"/>
</dbReference>
<keyword evidence="7 9" id="KW-1133">Transmembrane helix</keyword>
<evidence type="ECO:0000313" key="11">
    <source>
        <dbReference type="EMBL" id="KRU11041.1"/>
    </source>
</evidence>
<dbReference type="GO" id="GO:0009401">
    <property type="term" value="P:phosphoenolpyruvate-dependent sugar phosphotransferase system"/>
    <property type="evidence" value="ECO:0007669"/>
    <property type="project" value="UniProtKB-KW"/>
</dbReference>
<dbReference type="InterPro" id="IPR050303">
    <property type="entry name" value="GatZ_KbaZ_carbometab"/>
</dbReference>
<dbReference type="GO" id="GO:0005886">
    <property type="term" value="C:plasma membrane"/>
    <property type="evidence" value="ECO:0007669"/>
    <property type="project" value="UniProtKB-SubCell"/>
</dbReference>
<dbReference type="InterPro" id="IPR004704">
    <property type="entry name" value="PTS_IID_man"/>
</dbReference>
<dbReference type="RefSeq" id="WP_003443195.1">
    <property type="nucleotide sequence ID" value="NZ_ANZB01000003.1"/>
</dbReference>
<feature type="transmembrane region" description="Helical" evidence="9">
    <location>
        <begin position="136"/>
        <end position="161"/>
    </location>
</feature>
<evidence type="ECO:0000313" key="10">
    <source>
        <dbReference type="EMBL" id="AJA52951.1"/>
    </source>
</evidence>
<evidence type="ECO:0000313" key="13">
    <source>
        <dbReference type="Proteomes" id="UP000030905"/>
    </source>
</evidence>
<dbReference type="Proteomes" id="UP000030905">
    <property type="component" value="Chromosome"/>
</dbReference>
<dbReference type="AlphaFoldDB" id="A0A0H3J9T7"/>
<evidence type="ECO:0000256" key="2">
    <source>
        <dbReference type="ARBA" id="ARBA00022448"/>
    </source>
</evidence>
<protein>
    <submittedName>
        <fullName evidence="11">PTS system, mannose/fructose/sorbose family, IID subunit</fullName>
    </submittedName>
    <submittedName>
        <fullName evidence="10">Sorbose permease IID component</fullName>
    </submittedName>
</protein>
<feature type="transmembrane region" description="Helical" evidence="9">
    <location>
        <begin position="259"/>
        <end position="277"/>
    </location>
</feature>
<sequence length="279" mass="30288">MDNENNNEKKLTKMDRVNMFIRSNLQQASFNYERIHGLGFCFDMVPAIKRLYSTKEERIKALKSHLVFFNVTPGLVGPILGITAAMEETKANGADIEESSINSLKVGLMGPLAGVGDPIMWGTLRPIMAALGASMALSGSILGPLIFFIGFNAVRLALLWFGLEYGYRKGLDVVKDLAGNTLQKMTEGASILGLFVMGALVSKWTKINVPLVVSKTTGSDGKQVITTVQTILDQLLPGLLALILTLVICKLLKKKISPIALIFILFAVGIVGYWLGILS</sequence>
<dbReference type="KEGG" id="cpat:CLPA_c28970"/>
<keyword evidence="3" id="KW-1003">Cell membrane</keyword>
<evidence type="ECO:0000256" key="6">
    <source>
        <dbReference type="ARBA" id="ARBA00022692"/>
    </source>
</evidence>
<name>A0A0H3J9T7_CLOPA</name>
<feature type="transmembrane region" description="Helical" evidence="9">
    <location>
        <begin position="66"/>
        <end position="86"/>
    </location>
</feature>
<reference evidence="11 12" key="3">
    <citation type="journal article" name="Genome Announc.">
        <title>Improved Draft Genome Sequence of Clostridium pasteurianum Strain ATCC 6013 (DSM 525) Using a Hybrid Next-Generation Sequencing Approach.</title>
        <authorList>
            <person name="Pyne M.E."/>
            <person name="Utturkar S."/>
            <person name="Brown S.D."/>
            <person name="Moo-Young M."/>
            <person name="Chung D.A."/>
            <person name="Chou C.P."/>
        </authorList>
    </citation>
    <scope>NUCLEOTIDE SEQUENCE [LARGE SCALE GENOMIC DNA]</scope>
    <source>
        <strain evidence="11 12">ATCC 6013</strain>
    </source>
</reference>
<evidence type="ECO:0000256" key="5">
    <source>
        <dbReference type="ARBA" id="ARBA00022683"/>
    </source>
</evidence>
<evidence type="ECO:0000313" key="12">
    <source>
        <dbReference type="Proteomes" id="UP000028042"/>
    </source>
</evidence>
<comment type="subcellular location">
    <subcellularLocation>
        <location evidence="1">Cell membrane</location>
        <topology evidence="1">Multi-pass membrane protein</topology>
    </subcellularLocation>
</comment>
<keyword evidence="2" id="KW-0813">Transport</keyword>
<dbReference type="EMBL" id="JPGY02000001">
    <property type="protein sequence ID" value="KRU11041.1"/>
    <property type="molecule type" value="Genomic_DNA"/>
</dbReference>
<dbReference type="PATRIC" id="fig|1262449.3.peg.1344"/>
<feature type="transmembrane region" description="Helical" evidence="9">
    <location>
        <begin position="235"/>
        <end position="252"/>
    </location>
</feature>
<evidence type="ECO:0000256" key="1">
    <source>
        <dbReference type="ARBA" id="ARBA00004651"/>
    </source>
</evidence>
<dbReference type="KEGG" id="cpae:CPAST_c28970"/>